<name>A0A1C7P8K7_9HYPH</name>
<proteinExistence type="predicted"/>
<dbReference type="Proteomes" id="UP000093111">
    <property type="component" value="Plasmid pF5.1a"/>
</dbReference>
<comment type="caution">
    <text evidence="5">The sequence shown here is derived from an EMBL/GenBank/DDBJ whole genome shotgun (WGS) entry which is preliminary data.</text>
</comment>
<dbReference type="Pfam" id="PF12833">
    <property type="entry name" value="HTH_18"/>
    <property type="match status" value="1"/>
</dbReference>
<dbReference type="RefSeq" id="WP_068950744.1">
    <property type="nucleotide sequence ID" value="NZ_CM004502.1"/>
</dbReference>
<evidence type="ECO:0000313" key="6">
    <source>
        <dbReference type="Proteomes" id="UP000093111"/>
    </source>
</evidence>
<dbReference type="PANTHER" id="PTHR43280">
    <property type="entry name" value="ARAC-FAMILY TRANSCRIPTIONAL REGULATOR"/>
    <property type="match status" value="1"/>
</dbReference>
<keyword evidence="2" id="KW-0238">DNA-binding</keyword>
<dbReference type="InterPro" id="IPR009057">
    <property type="entry name" value="Homeodomain-like_sf"/>
</dbReference>
<organism evidence="5 6">
    <name type="scientific">Pararhizobium polonicum</name>
    <dbReference type="NCBI Taxonomy" id="1612624"/>
    <lineage>
        <taxon>Bacteria</taxon>
        <taxon>Pseudomonadati</taxon>
        <taxon>Pseudomonadota</taxon>
        <taxon>Alphaproteobacteria</taxon>
        <taxon>Hyphomicrobiales</taxon>
        <taxon>Rhizobiaceae</taxon>
        <taxon>Rhizobium/Agrobacterium group</taxon>
        <taxon>Pararhizobium</taxon>
    </lineage>
</organism>
<dbReference type="OrthoDB" id="9816011at2"/>
<dbReference type="EMBL" id="LGLV01000001">
    <property type="protein sequence ID" value="OBZ97568.1"/>
    <property type="molecule type" value="Genomic_DNA"/>
</dbReference>
<feature type="domain" description="HTH araC/xylS-type" evidence="4">
    <location>
        <begin position="188"/>
        <end position="286"/>
    </location>
</feature>
<gene>
    <name evidence="5" type="ORF">ADU59_00725</name>
</gene>
<protein>
    <recommendedName>
        <fullName evidence="4">HTH araC/xylS-type domain-containing protein</fullName>
    </recommendedName>
</protein>
<dbReference type="InterPro" id="IPR020449">
    <property type="entry name" value="Tscrpt_reg_AraC-type_HTH"/>
</dbReference>
<keyword evidence="3" id="KW-0804">Transcription</keyword>
<dbReference type="PANTHER" id="PTHR43280:SF27">
    <property type="entry name" value="TRANSCRIPTIONAL REGULATOR MTLR"/>
    <property type="match status" value="1"/>
</dbReference>
<evidence type="ECO:0000256" key="3">
    <source>
        <dbReference type="ARBA" id="ARBA00023163"/>
    </source>
</evidence>
<evidence type="ECO:0000259" key="4">
    <source>
        <dbReference type="PROSITE" id="PS01124"/>
    </source>
</evidence>
<evidence type="ECO:0000256" key="2">
    <source>
        <dbReference type="ARBA" id="ARBA00023125"/>
    </source>
</evidence>
<dbReference type="Gene3D" id="1.10.10.60">
    <property type="entry name" value="Homeodomain-like"/>
    <property type="match status" value="2"/>
</dbReference>
<keyword evidence="5" id="KW-0614">Plasmid</keyword>
<accession>A0A1C7P8K7</accession>
<dbReference type="AlphaFoldDB" id="A0A1C7P8K7"/>
<dbReference type="InterPro" id="IPR018060">
    <property type="entry name" value="HTH_AraC"/>
</dbReference>
<evidence type="ECO:0000256" key="1">
    <source>
        <dbReference type="ARBA" id="ARBA00023015"/>
    </source>
</evidence>
<dbReference type="PROSITE" id="PS01124">
    <property type="entry name" value="HTH_ARAC_FAMILY_2"/>
    <property type="match status" value="1"/>
</dbReference>
<reference evidence="5 6" key="1">
    <citation type="journal article" date="2016" name="Syst. Appl. Microbiol.">
        <title>Pararhizobium polonicum sp. nov. isolated from tumors on stone fruit rootstocks.</title>
        <authorList>
            <person name="Pulawska J."/>
            <person name="Kuzmanovic N."/>
            <person name="Willems A."/>
            <person name="Pothier J.F."/>
        </authorList>
    </citation>
    <scope>NUCLEOTIDE SEQUENCE [LARGE SCALE GENOMIC DNA]</scope>
    <source>
        <strain evidence="5 6">F5.1</strain>
        <plasmid evidence="5">pF5.1a</plasmid>
    </source>
</reference>
<dbReference type="GO" id="GO:0043565">
    <property type="term" value="F:sequence-specific DNA binding"/>
    <property type="evidence" value="ECO:0007669"/>
    <property type="project" value="InterPro"/>
</dbReference>
<dbReference type="GO" id="GO:0003700">
    <property type="term" value="F:DNA-binding transcription factor activity"/>
    <property type="evidence" value="ECO:0007669"/>
    <property type="project" value="InterPro"/>
</dbReference>
<keyword evidence="6" id="KW-1185">Reference proteome</keyword>
<dbReference type="SMART" id="SM00342">
    <property type="entry name" value="HTH_ARAC"/>
    <property type="match status" value="1"/>
</dbReference>
<sequence>MRPDRSPVYEPILPSATECFVWRQDDYPLSWSVWNAHPECEIHLIRNAEGASHIGDHVGAFSNGDLYLIGRGLPHNWVTPLNQGERVDGRDVILQFDEDRVLGISAAIPELKSLAPLLALARRGMYFEGEARTKGAEILLKIGQARGLERVSLFLGLLHILATSRERKLLSSEHFLPSSDPLANQTLRDVLTWMTTNYSRNVRLEQLAKMAKMTETSFSRFFKRTTGTTFSRYLSELRMAKACELLTRSDLPVTAIATDVGYDNLSNFNRTFRVLRGMPPSRYRQFRRST</sequence>
<dbReference type="SUPFAM" id="SSF46689">
    <property type="entry name" value="Homeodomain-like"/>
    <property type="match status" value="2"/>
</dbReference>
<dbReference type="PRINTS" id="PR00032">
    <property type="entry name" value="HTHARAC"/>
</dbReference>
<evidence type="ECO:0000313" key="5">
    <source>
        <dbReference type="EMBL" id="OBZ97568.1"/>
    </source>
</evidence>
<geneLocation type="plasmid" evidence="6">
    <name>pf5.1a</name>
</geneLocation>
<keyword evidence="1" id="KW-0805">Transcription regulation</keyword>